<dbReference type="FunFam" id="3.40.50.2000:FF:000057">
    <property type="entry name" value="Glycosyltransferase"/>
    <property type="match status" value="1"/>
</dbReference>
<reference evidence="7" key="1">
    <citation type="submission" date="2020-03" db="EMBL/GenBank/DDBJ databases">
        <title>A high-quality chromosome-level genome assembly of a woody plant with both climbing and erect habits, Rhamnella rubrinervis.</title>
        <authorList>
            <person name="Lu Z."/>
            <person name="Yang Y."/>
            <person name="Zhu X."/>
            <person name="Sun Y."/>
        </authorList>
    </citation>
    <scope>NUCLEOTIDE SEQUENCE</scope>
    <source>
        <strain evidence="7">BYM</strain>
        <tissue evidence="7">Leaf</tissue>
    </source>
</reference>
<comment type="caution">
    <text evidence="7">The sequence shown here is derived from an EMBL/GenBank/DDBJ whole genome shotgun (WGS) entry which is preliminary data.</text>
</comment>
<evidence type="ECO:0000256" key="2">
    <source>
        <dbReference type="ARBA" id="ARBA00022676"/>
    </source>
</evidence>
<evidence type="ECO:0000313" key="7">
    <source>
        <dbReference type="EMBL" id="KAF3451077.1"/>
    </source>
</evidence>
<comment type="similarity">
    <text evidence="1 4">Belongs to the UDP-glycosyltransferase family.</text>
</comment>
<dbReference type="GO" id="GO:0032787">
    <property type="term" value="P:monocarboxylic acid metabolic process"/>
    <property type="evidence" value="ECO:0007669"/>
    <property type="project" value="UniProtKB-ARBA"/>
</dbReference>
<dbReference type="InterPro" id="IPR002213">
    <property type="entry name" value="UDP_glucos_trans"/>
</dbReference>
<evidence type="ECO:0000259" key="6">
    <source>
        <dbReference type="Pfam" id="PF26168"/>
    </source>
</evidence>
<dbReference type="InterPro" id="IPR058980">
    <property type="entry name" value="Glyco_transf_N"/>
</dbReference>
<dbReference type="CDD" id="cd03784">
    <property type="entry name" value="GT1_Gtf-like"/>
    <property type="match status" value="1"/>
</dbReference>
<dbReference type="GO" id="GO:0080043">
    <property type="term" value="F:quercetin 3-O-glucosyltransferase activity"/>
    <property type="evidence" value="ECO:0007669"/>
    <property type="project" value="TreeGrafter"/>
</dbReference>
<dbReference type="Proteomes" id="UP000796880">
    <property type="component" value="Unassembled WGS sequence"/>
</dbReference>
<evidence type="ECO:0000256" key="5">
    <source>
        <dbReference type="RuleBase" id="RU362057"/>
    </source>
</evidence>
<keyword evidence="3 4" id="KW-0808">Transferase</keyword>
<accession>A0A8K0HEE9</accession>
<sequence length="459" mass="51391">MEDKGYRGHVLTLPYPTQGHLNPLLQFSKHLAHSKGLKITFATTVFISNTFKPKLPHSVQLDTISDGYDQGGFAEAESVAAYLTKLEAGGSQTLANLILRHKDSPDPIDCIVYDSFLPWALNVAKQFGIASATFFTQPCTVNYIYYCVHHGLLKLPAPSFPVSIPGLQFLEFGDMPSFISVPGSHPAYFEMVLNQFSNSNQADFILINAVYGLEEEVVNWMSSQWPIKNIGPSIPSIYLDKRLEDDVDYGLNLFKPQVETCKKWLDSKDMGSVIYVSFGSLAALREDQMKELAWGLKKSNSCFLWVVREAEMQKLPINFQEETAEQGLVVTWCSQLQVLSHPAVGCFVTHCGWNSTLEALSLGVPMVAVPQWTDQTTNAKFVKDVWEVGTRVKVDAKGFFTREEIELCIRQVMQGERELEIKRNSAKWKKLAKEAVDEGGSSDKNIEEFVAQLSIDVPK</sequence>
<dbReference type="AlphaFoldDB" id="A0A8K0HEE9"/>
<dbReference type="GO" id="GO:0080044">
    <property type="term" value="F:quercetin 7-O-glucosyltransferase activity"/>
    <property type="evidence" value="ECO:0007669"/>
    <property type="project" value="TreeGrafter"/>
</dbReference>
<dbReference type="Gene3D" id="3.40.50.2000">
    <property type="entry name" value="Glycogen Phosphorylase B"/>
    <property type="match status" value="2"/>
</dbReference>
<dbReference type="OrthoDB" id="5835829at2759"/>
<dbReference type="PANTHER" id="PTHR11926">
    <property type="entry name" value="GLUCOSYL/GLUCURONOSYL TRANSFERASES"/>
    <property type="match status" value="1"/>
</dbReference>
<proteinExistence type="inferred from homology"/>
<feature type="domain" description="Glycosyltransferase N-terminal" evidence="6">
    <location>
        <begin position="10"/>
        <end position="45"/>
    </location>
</feature>
<organism evidence="7 8">
    <name type="scientific">Rhamnella rubrinervis</name>
    <dbReference type="NCBI Taxonomy" id="2594499"/>
    <lineage>
        <taxon>Eukaryota</taxon>
        <taxon>Viridiplantae</taxon>
        <taxon>Streptophyta</taxon>
        <taxon>Embryophyta</taxon>
        <taxon>Tracheophyta</taxon>
        <taxon>Spermatophyta</taxon>
        <taxon>Magnoliopsida</taxon>
        <taxon>eudicotyledons</taxon>
        <taxon>Gunneridae</taxon>
        <taxon>Pentapetalae</taxon>
        <taxon>rosids</taxon>
        <taxon>fabids</taxon>
        <taxon>Rosales</taxon>
        <taxon>Rhamnaceae</taxon>
        <taxon>rhamnoid group</taxon>
        <taxon>Rhamneae</taxon>
        <taxon>Rhamnella</taxon>
    </lineage>
</organism>
<evidence type="ECO:0000256" key="3">
    <source>
        <dbReference type="ARBA" id="ARBA00022679"/>
    </source>
</evidence>
<gene>
    <name evidence="7" type="ORF">FNV43_RR07166</name>
</gene>
<dbReference type="PROSITE" id="PS00375">
    <property type="entry name" value="UDPGT"/>
    <property type="match status" value="1"/>
</dbReference>
<dbReference type="SUPFAM" id="SSF53756">
    <property type="entry name" value="UDP-Glycosyltransferase/glycogen phosphorylase"/>
    <property type="match status" value="1"/>
</dbReference>
<name>A0A8K0HEE9_9ROSA</name>
<dbReference type="PANTHER" id="PTHR11926:SF1553">
    <property type="entry name" value="GLYCOSYLTRANSFERASE"/>
    <property type="match status" value="1"/>
</dbReference>
<evidence type="ECO:0000313" key="8">
    <source>
        <dbReference type="Proteomes" id="UP000796880"/>
    </source>
</evidence>
<protein>
    <recommendedName>
        <fullName evidence="5">Glycosyltransferase</fullName>
        <ecNumber evidence="5">2.4.1.-</ecNumber>
    </recommendedName>
</protein>
<keyword evidence="8" id="KW-1185">Reference proteome</keyword>
<evidence type="ECO:0000256" key="1">
    <source>
        <dbReference type="ARBA" id="ARBA00009995"/>
    </source>
</evidence>
<evidence type="ECO:0000256" key="4">
    <source>
        <dbReference type="RuleBase" id="RU003718"/>
    </source>
</evidence>
<keyword evidence="2 4" id="KW-0328">Glycosyltransferase</keyword>
<dbReference type="Pfam" id="PF00201">
    <property type="entry name" value="UDPGT"/>
    <property type="match status" value="1"/>
</dbReference>
<dbReference type="FunFam" id="3.40.50.2000:FF:000019">
    <property type="entry name" value="Glycosyltransferase"/>
    <property type="match status" value="1"/>
</dbReference>
<dbReference type="EC" id="2.4.1.-" evidence="5"/>
<dbReference type="InterPro" id="IPR035595">
    <property type="entry name" value="UDP_glycos_trans_CS"/>
</dbReference>
<dbReference type="EMBL" id="VOIH02000003">
    <property type="protein sequence ID" value="KAF3451077.1"/>
    <property type="molecule type" value="Genomic_DNA"/>
</dbReference>
<dbReference type="Pfam" id="PF26168">
    <property type="entry name" value="Glyco_transf_N"/>
    <property type="match status" value="1"/>
</dbReference>